<name>A0A7J7HFM7_CAMSI</name>
<accession>A0A7J7HFM7</accession>
<keyword evidence="3" id="KW-0460">Magnesium</keyword>
<reference evidence="7" key="1">
    <citation type="journal article" date="2020" name="Nat. Commun.">
        <title>Genome assembly of wild tea tree DASZ reveals pedigree and selection history of tea varieties.</title>
        <authorList>
            <person name="Zhang W."/>
            <person name="Zhang Y."/>
            <person name="Qiu H."/>
            <person name="Guo Y."/>
            <person name="Wan H."/>
            <person name="Zhang X."/>
            <person name="Scossa F."/>
            <person name="Alseekh S."/>
            <person name="Zhang Q."/>
            <person name="Wang P."/>
            <person name="Xu L."/>
            <person name="Schmidt M.H."/>
            <person name="Jia X."/>
            <person name="Li D."/>
            <person name="Zhu A."/>
            <person name="Guo F."/>
            <person name="Chen W."/>
            <person name="Ni D."/>
            <person name="Usadel B."/>
            <person name="Fernie A.R."/>
            <person name="Wen W."/>
        </authorList>
    </citation>
    <scope>NUCLEOTIDE SEQUENCE [LARGE SCALE GENOMIC DNA]</scope>
    <source>
        <strain evidence="7">cv. G240</strain>
    </source>
</reference>
<keyword evidence="7" id="KW-1185">Reference proteome</keyword>
<comment type="caution">
    <text evidence="6">The sequence shown here is derived from an EMBL/GenBank/DDBJ whole genome shotgun (WGS) entry which is preliminary data.</text>
</comment>
<feature type="binding site" evidence="4">
    <location>
        <position position="51"/>
    </location>
    <ligand>
        <name>alpha-D-mannose 1-phosphate</name>
        <dbReference type="ChEBI" id="CHEBI:58409"/>
    </ligand>
</feature>
<dbReference type="AlphaFoldDB" id="A0A7J7HFM7"/>
<evidence type="ECO:0000313" key="6">
    <source>
        <dbReference type="EMBL" id="KAF5951287.1"/>
    </source>
</evidence>
<proteinExistence type="inferred from homology"/>
<comment type="subunit">
    <text evidence="5">Homodimer.</text>
</comment>
<dbReference type="UniPathway" id="UPA00126">
    <property type="reaction ID" value="UER00424"/>
</dbReference>
<organism evidence="6 7">
    <name type="scientific">Camellia sinensis</name>
    <name type="common">Tea plant</name>
    <name type="synonym">Thea sinensis</name>
    <dbReference type="NCBI Taxonomy" id="4442"/>
    <lineage>
        <taxon>Eukaryota</taxon>
        <taxon>Viridiplantae</taxon>
        <taxon>Streptophyta</taxon>
        <taxon>Embryophyta</taxon>
        <taxon>Tracheophyta</taxon>
        <taxon>Spermatophyta</taxon>
        <taxon>Magnoliopsida</taxon>
        <taxon>eudicotyledons</taxon>
        <taxon>Gunneridae</taxon>
        <taxon>Pentapetalae</taxon>
        <taxon>asterids</taxon>
        <taxon>Ericales</taxon>
        <taxon>Theaceae</taxon>
        <taxon>Camellia</taxon>
    </lineage>
</organism>
<dbReference type="InterPro" id="IPR023214">
    <property type="entry name" value="HAD_sf"/>
</dbReference>
<dbReference type="Gene3D" id="3.30.1240.20">
    <property type="match status" value="1"/>
</dbReference>
<dbReference type="GO" id="GO:0005829">
    <property type="term" value="C:cytosol"/>
    <property type="evidence" value="ECO:0007669"/>
    <property type="project" value="TreeGrafter"/>
</dbReference>
<dbReference type="Pfam" id="PF03332">
    <property type="entry name" value="PMM"/>
    <property type="match status" value="1"/>
</dbReference>
<comment type="pathway">
    <text evidence="5">Nucleotide-sugar biosynthesis; GDP-alpha-D-mannose biosynthesis; alpha-D-mannose 1-phosphate from D-fructose 6-phosphate: step 2/2.</text>
</comment>
<gene>
    <name evidence="6" type="ORF">HYC85_009231</name>
</gene>
<dbReference type="GO" id="GO:0006013">
    <property type="term" value="P:mannose metabolic process"/>
    <property type="evidence" value="ECO:0007669"/>
    <property type="project" value="TreeGrafter"/>
</dbReference>
<comment type="function">
    <text evidence="5">Catalyzes the interconversion of mannose-6-phosphate to mannose-1-phosphate, the precursor for the synthesis of GDP-mannose. GDP-mannose is an essential sugar nucleotide for the synthesis of D-mannose-containing cell wall polysaccharides (galactomannans and glucomannans), glycolipids, glycoproteins and the antioxidant L-ascorbate.</text>
</comment>
<dbReference type="InterPro" id="IPR043169">
    <property type="entry name" value="PMM_cap"/>
</dbReference>
<protein>
    <recommendedName>
        <fullName evidence="5">Phosphomannomutase</fullName>
        <ecNumber evidence="5">5.4.2.8</ecNumber>
    </recommendedName>
</protein>
<dbReference type="InterPro" id="IPR005002">
    <property type="entry name" value="PMM"/>
</dbReference>
<sequence>MSYVSATDTFLVTDSFIFHLNSSLSTFLIGNKALATISIHFVVRCQSEQIRNSAELEIISWRRKPKVLNIRPKMVSVLLEKFAHLNLTFSIGGQVFPQGWDKTYCLRYVDDFHEIHFFVTSLEDTVKQCTALFLSKQVDVYWFSNPISFLSKI</sequence>
<comment type="catalytic activity">
    <reaction evidence="5">
        <text>alpha-D-mannose 1-phosphate = D-mannose 6-phosphate</text>
        <dbReference type="Rhea" id="RHEA:11140"/>
        <dbReference type="ChEBI" id="CHEBI:58409"/>
        <dbReference type="ChEBI" id="CHEBI:58735"/>
        <dbReference type="EC" id="5.4.2.8"/>
    </reaction>
</comment>
<dbReference type="PANTHER" id="PTHR10466:SF0">
    <property type="entry name" value="PHOSPHOMANNOMUTASE"/>
    <property type="match status" value="1"/>
</dbReference>
<evidence type="ECO:0000313" key="7">
    <source>
        <dbReference type="Proteomes" id="UP000593564"/>
    </source>
</evidence>
<dbReference type="GO" id="GO:0004615">
    <property type="term" value="F:phosphomannomutase activity"/>
    <property type="evidence" value="ECO:0007669"/>
    <property type="project" value="UniProtKB-EC"/>
</dbReference>
<keyword evidence="1 5" id="KW-0963">Cytoplasm</keyword>
<evidence type="ECO:0000256" key="5">
    <source>
        <dbReference type="RuleBase" id="RU361118"/>
    </source>
</evidence>
<dbReference type="Gene3D" id="3.40.50.1000">
    <property type="entry name" value="HAD superfamily/HAD-like"/>
    <property type="match status" value="1"/>
</dbReference>
<dbReference type="Proteomes" id="UP000593564">
    <property type="component" value="Unassembled WGS sequence"/>
</dbReference>
<dbReference type="GO" id="GO:0006487">
    <property type="term" value="P:protein N-linked glycosylation"/>
    <property type="evidence" value="ECO:0007669"/>
    <property type="project" value="TreeGrafter"/>
</dbReference>
<keyword evidence="5" id="KW-0413">Isomerase</keyword>
<evidence type="ECO:0000256" key="3">
    <source>
        <dbReference type="ARBA" id="ARBA00022842"/>
    </source>
</evidence>
<comment type="similarity">
    <text evidence="5">Belongs to the eukaryotic PMM family.</text>
</comment>
<dbReference type="GO" id="GO:0009298">
    <property type="term" value="P:GDP-mannose biosynthetic process"/>
    <property type="evidence" value="ECO:0007669"/>
    <property type="project" value="UniProtKB-UniPathway"/>
</dbReference>
<keyword evidence="2" id="KW-0479">Metal-binding</keyword>
<dbReference type="GO" id="GO:0046872">
    <property type="term" value="F:metal ion binding"/>
    <property type="evidence" value="ECO:0007669"/>
    <property type="project" value="UniProtKB-KW"/>
</dbReference>
<evidence type="ECO:0000256" key="2">
    <source>
        <dbReference type="ARBA" id="ARBA00022723"/>
    </source>
</evidence>
<dbReference type="EC" id="5.4.2.8" evidence="5"/>
<reference evidence="6 7" key="2">
    <citation type="submission" date="2020-07" db="EMBL/GenBank/DDBJ databases">
        <title>Genome assembly of wild tea tree DASZ reveals pedigree and selection history of tea varieties.</title>
        <authorList>
            <person name="Zhang W."/>
        </authorList>
    </citation>
    <scope>NUCLEOTIDE SEQUENCE [LARGE SCALE GENOMIC DNA]</scope>
    <source>
        <strain evidence="7">cv. G240</strain>
        <tissue evidence="6">Leaf</tissue>
    </source>
</reference>
<dbReference type="PANTHER" id="PTHR10466">
    <property type="entry name" value="PHOSPHOMANNOMUTASE"/>
    <property type="match status" value="1"/>
</dbReference>
<evidence type="ECO:0000256" key="1">
    <source>
        <dbReference type="ARBA" id="ARBA00022490"/>
    </source>
</evidence>
<evidence type="ECO:0000256" key="4">
    <source>
        <dbReference type="PIRSR" id="PIRSR605002-2"/>
    </source>
</evidence>
<comment type="subcellular location">
    <subcellularLocation>
        <location evidence="5">Cytoplasm</location>
    </subcellularLocation>
</comment>
<dbReference type="EMBL" id="JACBKZ010000004">
    <property type="protein sequence ID" value="KAF5951287.1"/>
    <property type="molecule type" value="Genomic_DNA"/>
</dbReference>